<evidence type="ECO:0000313" key="2">
    <source>
        <dbReference type="EMBL" id="MBK1619967.1"/>
    </source>
</evidence>
<proteinExistence type="predicted"/>
<feature type="domain" description="N-acetyltransferase" evidence="1">
    <location>
        <begin position="73"/>
        <end position="209"/>
    </location>
</feature>
<dbReference type="CDD" id="cd04301">
    <property type="entry name" value="NAT_SF"/>
    <property type="match status" value="1"/>
</dbReference>
<dbReference type="Gene3D" id="3.40.630.30">
    <property type="match status" value="1"/>
</dbReference>
<dbReference type="Pfam" id="PF00583">
    <property type="entry name" value="Acetyltransf_1"/>
    <property type="match status" value="1"/>
</dbReference>
<dbReference type="EMBL" id="NRRY01000029">
    <property type="protein sequence ID" value="MBK1619967.1"/>
    <property type="molecule type" value="Genomic_DNA"/>
</dbReference>
<protein>
    <recommendedName>
        <fullName evidence="1">N-acetyltransferase domain-containing protein</fullName>
    </recommendedName>
</protein>
<gene>
    <name evidence="2" type="ORF">CKO42_16270</name>
</gene>
<accession>A0A9X1B5T7</accession>
<dbReference type="Proteomes" id="UP001138768">
    <property type="component" value="Unassembled WGS sequence"/>
</dbReference>
<name>A0A9X1B5T7_9GAMM</name>
<keyword evidence="3" id="KW-1185">Reference proteome</keyword>
<dbReference type="AlphaFoldDB" id="A0A9X1B5T7"/>
<evidence type="ECO:0000313" key="3">
    <source>
        <dbReference type="Proteomes" id="UP001138768"/>
    </source>
</evidence>
<reference evidence="2 3" key="1">
    <citation type="journal article" date="2020" name="Microorganisms">
        <title>Osmotic Adaptation and Compatible Solute Biosynthesis of Phototrophic Bacteria as Revealed from Genome Analyses.</title>
        <authorList>
            <person name="Imhoff J.F."/>
            <person name="Rahn T."/>
            <person name="Kunzel S."/>
            <person name="Keller A."/>
            <person name="Neulinger S.C."/>
        </authorList>
    </citation>
    <scope>NUCLEOTIDE SEQUENCE [LARGE SCALE GENOMIC DNA]</scope>
    <source>
        <strain evidence="2 3">DSM 25653</strain>
    </source>
</reference>
<comment type="caution">
    <text evidence="2">The sequence shown here is derived from an EMBL/GenBank/DDBJ whole genome shotgun (WGS) entry which is preliminary data.</text>
</comment>
<dbReference type="InterPro" id="IPR000182">
    <property type="entry name" value="GNAT_dom"/>
</dbReference>
<dbReference type="InterPro" id="IPR016181">
    <property type="entry name" value="Acyl_CoA_acyltransferase"/>
</dbReference>
<dbReference type="PROSITE" id="PS51186">
    <property type="entry name" value="GNAT"/>
    <property type="match status" value="1"/>
</dbReference>
<sequence>MERELELELELELEMLSEDELKDLHRQVAEPLRAGTPAVVPLDLDDAGARTLWRACELCSFLDHRIDNPAMPLDPRAMTAGDIDAWSSRLLLPGERISDPRESDWYRSYWILVDGERIGTIALQVWDWGWAGPHLGFASLYVFPERRRRGHAKRLLTRLFAAMEQVGLSALRLETDWLWQPAVRLYLDCGFAVANWKHVLSLVRWRELPTPRVRVQQARIELLRESDQTPIFSAARDGEQLRWHDHHTEAEREDRANLQRWEPTLALWLATHGWPLIRSERTWADRLRWMDAGMPEGLAHKIQLWEAYARHHGLPVRTPRIPGLSYPSWEALS</sequence>
<evidence type="ECO:0000259" key="1">
    <source>
        <dbReference type="PROSITE" id="PS51186"/>
    </source>
</evidence>
<dbReference type="SUPFAM" id="SSF55729">
    <property type="entry name" value="Acyl-CoA N-acyltransferases (Nat)"/>
    <property type="match status" value="1"/>
</dbReference>
<organism evidence="2 3">
    <name type="scientific">Lamprobacter modestohalophilus</name>
    <dbReference type="NCBI Taxonomy" id="1064514"/>
    <lineage>
        <taxon>Bacteria</taxon>
        <taxon>Pseudomonadati</taxon>
        <taxon>Pseudomonadota</taxon>
        <taxon>Gammaproteobacteria</taxon>
        <taxon>Chromatiales</taxon>
        <taxon>Chromatiaceae</taxon>
        <taxon>Lamprobacter</taxon>
    </lineage>
</organism>
<dbReference type="GO" id="GO:0016747">
    <property type="term" value="F:acyltransferase activity, transferring groups other than amino-acyl groups"/>
    <property type="evidence" value="ECO:0007669"/>
    <property type="project" value="InterPro"/>
</dbReference>